<dbReference type="Proteomes" id="UP000886851">
    <property type="component" value="Unassembled WGS sequence"/>
</dbReference>
<evidence type="ECO:0000256" key="2">
    <source>
        <dbReference type="ARBA" id="ARBA00022428"/>
    </source>
</evidence>
<dbReference type="Gene3D" id="1.10.357.140">
    <property type="entry name" value="UbiA prenyltransferase"/>
    <property type="match status" value="1"/>
</dbReference>
<dbReference type="AlphaFoldDB" id="A0A9D1ZJR8"/>
<evidence type="ECO:0000256" key="6">
    <source>
        <dbReference type="ARBA" id="ARBA00022989"/>
    </source>
</evidence>
<dbReference type="InterPro" id="IPR000537">
    <property type="entry name" value="UbiA_prenyltransferase"/>
</dbReference>
<comment type="subcellular location">
    <subcellularLocation>
        <location evidence="8">Cell membrane</location>
        <topology evidence="8">Multi-pass membrane protein</topology>
    </subcellularLocation>
    <subcellularLocation>
        <location evidence="1">Membrane</location>
        <topology evidence="1">Multi-pass membrane protein</topology>
    </subcellularLocation>
</comment>
<reference evidence="10" key="2">
    <citation type="submission" date="2021-04" db="EMBL/GenBank/DDBJ databases">
        <authorList>
            <person name="Gilroy R."/>
        </authorList>
    </citation>
    <scope>NUCLEOTIDE SEQUENCE</scope>
    <source>
        <strain evidence="10">Gambia2-208</strain>
    </source>
</reference>
<dbReference type="Pfam" id="PF01040">
    <property type="entry name" value="UbiA"/>
    <property type="match status" value="1"/>
</dbReference>
<comment type="caution">
    <text evidence="10">The sequence shown here is derived from an EMBL/GenBank/DDBJ whole genome shotgun (WGS) entry which is preliminary data.</text>
</comment>
<evidence type="ECO:0000256" key="8">
    <source>
        <dbReference type="HAMAP-Rule" id="MF_01937"/>
    </source>
</evidence>
<comment type="function">
    <text evidence="8">Conversion of 1,4-dihydroxy-2-naphthoate (DHNA) to demethylmenaquinone (DMK).</text>
</comment>
<keyword evidence="6 8" id="KW-1133">Transmembrane helix</keyword>
<keyword evidence="3 8" id="KW-1003">Cell membrane</keyword>
<dbReference type="GO" id="GO:0005886">
    <property type="term" value="C:plasma membrane"/>
    <property type="evidence" value="ECO:0007669"/>
    <property type="project" value="UniProtKB-SubCell"/>
</dbReference>
<evidence type="ECO:0000313" key="11">
    <source>
        <dbReference type="Proteomes" id="UP000886851"/>
    </source>
</evidence>
<dbReference type="PANTHER" id="PTHR13929">
    <property type="entry name" value="1,4-DIHYDROXY-2-NAPHTHOATE OCTAPRENYLTRANSFERASE"/>
    <property type="match status" value="1"/>
</dbReference>
<name>A0A9D1ZJR8_9BACE</name>
<evidence type="ECO:0000256" key="7">
    <source>
        <dbReference type="ARBA" id="ARBA00023136"/>
    </source>
</evidence>
<feature type="transmembrane region" description="Helical" evidence="8">
    <location>
        <begin position="178"/>
        <end position="197"/>
    </location>
</feature>
<dbReference type="EMBL" id="DXCV01000088">
    <property type="protein sequence ID" value="HIY89480.1"/>
    <property type="molecule type" value="Genomic_DNA"/>
</dbReference>
<feature type="transmembrane region" description="Helical" evidence="8">
    <location>
        <begin position="124"/>
        <end position="142"/>
    </location>
</feature>
<dbReference type="GO" id="GO:0009234">
    <property type="term" value="P:menaquinone biosynthetic process"/>
    <property type="evidence" value="ECO:0007669"/>
    <property type="project" value="UniProtKB-UniRule"/>
</dbReference>
<dbReference type="PIRSF" id="PIRSF005355">
    <property type="entry name" value="UBIAD1"/>
    <property type="match status" value="1"/>
</dbReference>
<keyword evidence="5 8" id="KW-0812">Transmembrane</keyword>
<dbReference type="EC" id="2.5.1.74" evidence="8 9"/>
<evidence type="ECO:0000256" key="3">
    <source>
        <dbReference type="ARBA" id="ARBA00022475"/>
    </source>
</evidence>
<feature type="transmembrane region" description="Helical" evidence="8">
    <location>
        <begin position="226"/>
        <end position="243"/>
    </location>
</feature>
<evidence type="ECO:0000256" key="5">
    <source>
        <dbReference type="ARBA" id="ARBA00022692"/>
    </source>
</evidence>
<dbReference type="NCBIfam" id="TIGR00751">
    <property type="entry name" value="menA"/>
    <property type="match status" value="1"/>
</dbReference>
<comment type="pathway">
    <text evidence="8">Quinol/quinone metabolism; menaquinone biosynthesis; menaquinol from 1,4-dihydroxy-2-naphthoate: step 1/2.</text>
</comment>
<feature type="transmembrane region" description="Helical" evidence="8">
    <location>
        <begin position="45"/>
        <end position="63"/>
    </location>
</feature>
<proteinExistence type="inferred from homology"/>
<dbReference type="InterPro" id="IPR026046">
    <property type="entry name" value="UBIAD1"/>
</dbReference>
<feature type="transmembrane region" description="Helical" evidence="8">
    <location>
        <begin position="97"/>
        <end position="118"/>
    </location>
</feature>
<dbReference type="CDD" id="cd13962">
    <property type="entry name" value="PT_UbiA_UBIAD1"/>
    <property type="match status" value="1"/>
</dbReference>
<dbReference type="HAMAP" id="MF_01937">
    <property type="entry name" value="MenA_1"/>
    <property type="match status" value="1"/>
</dbReference>
<dbReference type="InterPro" id="IPR004657">
    <property type="entry name" value="MenA"/>
</dbReference>
<organism evidence="10 11">
    <name type="scientific">Candidatus Bacteroides pullicola</name>
    <dbReference type="NCBI Taxonomy" id="2838475"/>
    <lineage>
        <taxon>Bacteria</taxon>
        <taxon>Pseudomonadati</taxon>
        <taxon>Bacteroidota</taxon>
        <taxon>Bacteroidia</taxon>
        <taxon>Bacteroidales</taxon>
        <taxon>Bacteroidaceae</taxon>
        <taxon>Bacteroides</taxon>
    </lineage>
</organism>
<sequence length="302" mass="33407">MKDIRTNSAYAWLLAARPKTLTAALVPVLMGSGLAFSDGAFQTPMAVLCLLFACTMQIAANFINDLYDYQKGTDREDRLGPRRACAEGWITPRAMRIGIGLTLLVACLCGVGLLYLSWGKLPHGGWELIAVGVTCILFAFLYTTYLSYRGWGDVLVLVFFGFVPVGGTYYVQTGMLNADVLVLSLVAGLVIDTLLMVNNYRDVEQDKISGKRTLVAHLGARFGRQAYLALGIAAVLLCTWFVFSGRLTWLDFIWAPCIYLYLHLLTWRHMCIIRSGEKLNSILGETSRNMLFIGIMLSVALC</sequence>
<dbReference type="GO" id="GO:0042371">
    <property type="term" value="P:vitamin K biosynthetic process"/>
    <property type="evidence" value="ECO:0007669"/>
    <property type="project" value="TreeGrafter"/>
</dbReference>
<dbReference type="PANTHER" id="PTHR13929:SF0">
    <property type="entry name" value="UBIA PRENYLTRANSFERASE DOMAIN-CONTAINING PROTEIN 1"/>
    <property type="match status" value="1"/>
</dbReference>
<comment type="similarity">
    <text evidence="8">Belongs to the MenA family. Type 1 subfamily.</text>
</comment>
<reference evidence="10" key="1">
    <citation type="journal article" date="2021" name="PeerJ">
        <title>Extensive microbial diversity within the chicken gut microbiome revealed by metagenomics and culture.</title>
        <authorList>
            <person name="Gilroy R."/>
            <person name="Ravi A."/>
            <person name="Getino M."/>
            <person name="Pursley I."/>
            <person name="Horton D.L."/>
            <person name="Alikhan N.F."/>
            <person name="Baker D."/>
            <person name="Gharbi K."/>
            <person name="Hall N."/>
            <person name="Watson M."/>
            <person name="Adriaenssens E.M."/>
            <person name="Foster-Nyarko E."/>
            <person name="Jarju S."/>
            <person name="Secka A."/>
            <person name="Antonio M."/>
            <person name="Oren A."/>
            <person name="Chaudhuri R.R."/>
            <person name="La Ragione R."/>
            <person name="Hildebrand F."/>
            <person name="Pallen M.J."/>
        </authorList>
    </citation>
    <scope>NUCLEOTIDE SEQUENCE</scope>
    <source>
        <strain evidence="10">Gambia2-208</strain>
    </source>
</reference>
<accession>A0A9D1ZJR8</accession>
<keyword evidence="7 8" id="KW-0472">Membrane</keyword>
<evidence type="ECO:0000313" key="10">
    <source>
        <dbReference type="EMBL" id="HIY89480.1"/>
    </source>
</evidence>
<keyword evidence="2 8" id="KW-0474">Menaquinone biosynthesis</keyword>
<evidence type="ECO:0000256" key="9">
    <source>
        <dbReference type="NCBIfam" id="TIGR00751"/>
    </source>
</evidence>
<dbReference type="GO" id="GO:0046428">
    <property type="term" value="F:1,4-dihydroxy-2-naphthoate polyprenyltransferase activity"/>
    <property type="evidence" value="ECO:0007669"/>
    <property type="project" value="UniProtKB-UniRule"/>
</dbReference>
<feature type="transmembrane region" description="Helical" evidence="8">
    <location>
        <begin position="249"/>
        <end position="267"/>
    </location>
</feature>
<gene>
    <name evidence="8 10" type="primary">menA</name>
    <name evidence="10" type="ORF">H9824_12380</name>
</gene>
<comment type="catalytic activity">
    <reaction evidence="8">
        <text>an all-trans-polyprenyl diphosphate + 1,4-dihydroxy-2-naphthoate + H(+) = a 2-demethylmenaquinol + CO2 + diphosphate</text>
        <dbReference type="Rhea" id="RHEA:26478"/>
        <dbReference type="Rhea" id="RHEA-COMP:9563"/>
        <dbReference type="Rhea" id="RHEA-COMP:9564"/>
        <dbReference type="ChEBI" id="CHEBI:11173"/>
        <dbReference type="ChEBI" id="CHEBI:15378"/>
        <dbReference type="ChEBI" id="CHEBI:16526"/>
        <dbReference type="ChEBI" id="CHEBI:33019"/>
        <dbReference type="ChEBI" id="CHEBI:55437"/>
        <dbReference type="ChEBI" id="CHEBI:58914"/>
        <dbReference type="EC" id="2.5.1.74"/>
    </reaction>
</comment>
<keyword evidence="4 8" id="KW-0808">Transferase</keyword>
<feature type="transmembrane region" description="Helical" evidence="8">
    <location>
        <begin position="154"/>
        <end position="172"/>
    </location>
</feature>
<evidence type="ECO:0000256" key="4">
    <source>
        <dbReference type="ARBA" id="ARBA00022679"/>
    </source>
</evidence>
<evidence type="ECO:0000256" key="1">
    <source>
        <dbReference type="ARBA" id="ARBA00004141"/>
    </source>
</evidence>
<protein>
    <recommendedName>
        <fullName evidence="8 9">1,4-dihydroxy-2-naphthoate octaprenyltransferase</fullName>
        <shortName evidence="8">DHNA-octaprenyltransferase</shortName>
        <ecNumber evidence="8 9">2.5.1.74</ecNumber>
    </recommendedName>
</protein>
<dbReference type="InterPro" id="IPR044878">
    <property type="entry name" value="UbiA_sf"/>
</dbReference>